<protein>
    <recommendedName>
        <fullName evidence="4">ABC transporter permease</fullName>
    </recommendedName>
</protein>
<keyword evidence="1" id="KW-0812">Transmembrane</keyword>
<feature type="transmembrane region" description="Helical" evidence="1">
    <location>
        <begin position="231"/>
        <end position="252"/>
    </location>
</feature>
<feature type="transmembrane region" description="Helical" evidence="1">
    <location>
        <begin position="71"/>
        <end position="89"/>
    </location>
</feature>
<comment type="caution">
    <text evidence="2">The sequence shown here is derived from an EMBL/GenBank/DDBJ whole genome shotgun (WGS) entry which is preliminary data.</text>
</comment>
<feature type="transmembrane region" description="Helical" evidence="1">
    <location>
        <begin position="189"/>
        <end position="211"/>
    </location>
</feature>
<keyword evidence="1" id="KW-0472">Membrane</keyword>
<organism evidence="2 3">
    <name type="scientific">Hominifimenecus microfluidus</name>
    <dbReference type="NCBI Taxonomy" id="2885348"/>
    <lineage>
        <taxon>Bacteria</taxon>
        <taxon>Bacillati</taxon>
        <taxon>Bacillota</taxon>
        <taxon>Clostridia</taxon>
        <taxon>Lachnospirales</taxon>
        <taxon>Lachnospiraceae</taxon>
        <taxon>Hominifimenecus</taxon>
    </lineage>
</organism>
<reference evidence="2" key="1">
    <citation type="submission" date="2021-10" db="EMBL/GenBank/DDBJ databases">
        <title>Anaerobic single-cell dispensing facilitates the cultivation of human gut bacteria.</title>
        <authorList>
            <person name="Afrizal A."/>
        </authorList>
    </citation>
    <scope>NUCLEOTIDE SEQUENCE</scope>
    <source>
        <strain evidence="2">CLA-AA-H215</strain>
    </source>
</reference>
<dbReference type="Proteomes" id="UP001198182">
    <property type="component" value="Unassembled WGS sequence"/>
</dbReference>
<feature type="transmembrane region" description="Helical" evidence="1">
    <location>
        <begin position="110"/>
        <end position="140"/>
    </location>
</feature>
<evidence type="ECO:0008006" key="4">
    <source>
        <dbReference type="Google" id="ProtNLM"/>
    </source>
</evidence>
<keyword evidence="3" id="KW-1185">Reference proteome</keyword>
<name>A0AAE3EE06_9FIRM</name>
<evidence type="ECO:0000313" key="3">
    <source>
        <dbReference type="Proteomes" id="UP001198182"/>
    </source>
</evidence>
<sequence>MERRNRLDFISWIRLSGKGGTILFCLFLIPAALFASQADVLAELIRGGKELPASFFLIFVQDGMQTDMMKFLLPLLCALPYAFRFGEDLRCGVIRLILVRSSRQAYLRRTIVYGAIAGGLLVLAGMLLSIGISFPVLFLIHNAHNSQPWLPGEWTTVLPALIRTGLLYFSSGCLWTAVGMLCSVFSASLPAACLSPFIVYYLLIILYERYFSYTEILYPKAWISPGKGWPLGGWSALLWTAELTVLISLLFLRAAERRLSRV</sequence>
<proteinExistence type="predicted"/>
<dbReference type="AlphaFoldDB" id="A0AAE3EE06"/>
<feature type="transmembrane region" description="Helical" evidence="1">
    <location>
        <begin position="160"/>
        <end position="182"/>
    </location>
</feature>
<gene>
    <name evidence="2" type="ORF">LKD81_15145</name>
</gene>
<keyword evidence="1" id="KW-1133">Transmembrane helix</keyword>
<accession>A0AAE3EE06</accession>
<dbReference type="EMBL" id="JAJEQR010000060">
    <property type="protein sequence ID" value="MCC2232310.1"/>
    <property type="molecule type" value="Genomic_DNA"/>
</dbReference>
<evidence type="ECO:0000256" key="1">
    <source>
        <dbReference type="SAM" id="Phobius"/>
    </source>
</evidence>
<dbReference type="RefSeq" id="WP_308454718.1">
    <property type="nucleotide sequence ID" value="NZ_JAJEQR010000060.1"/>
</dbReference>
<evidence type="ECO:0000313" key="2">
    <source>
        <dbReference type="EMBL" id="MCC2232310.1"/>
    </source>
</evidence>